<dbReference type="Proteomes" id="UP001567538">
    <property type="component" value="Unassembled WGS sequence"/>
</dbReference>
<dbReference type="PANTHER" id="PTHR34193:SF1">
    <property type="entry name" value="EXPRESSED PROTEIN"/>
    <property type="match status" value="1"/>
</dbReference>
<evidence type="ECO:0000313" key="1">
    <source>
        <dbReference type="EMBL" id="KAL1556968.1"/>
    </source>
</evidence>
<evidence type="ECO:0000313" key="2">
    <source>
        <dbReference type="Proteomes" id="UP001567538"/>
    </source>
</evidence>
<protein>
    <submittedName>
        <fullName evidence="1">Uncharacterized protein</fullName>
    </submittedName>
</protein>
<keyword evidence="2" id="KW-1185">Reference proteome</keyword>
<dbReference type="EMBL" id="JBEAFC010000005">
    <property type="protein sequence ID" value="KAL1556968.1"/>
    <property type="molecule type" value="Genomic_DNA"/>
</dbReference>
<accession>A0ABD1HN45</accession>
<dbReference type="PANTHER" id="PTHR34193">
    <property type="entry name" value="OS11G0199801 PROTEIN"/>
    <property type="match status" value="1"/>
</dbReference>
<comment type="caution">
    <text evidence="1">The sequence shown here is derived from an EMBL/GenBank/DDBJ whole genome shotgun (WGS) entry which is preliminary data.</text>
</comment>
<dbReference type="AlphaFoldDB" id="A0ABD1HN45"/>
<sequence>MGRSSDFKFWEERLSDELFEFQMRREDQVEASSPTLWRRPKTSTLLPENHQCSCLSPTSRLRAIVDGRRELMEMLKDIPESSYELTLKDIVEQQDKEDVVAEEEKVKHKTPLRVKSANTKQICRSESMESEVFLLKMFLPVSLSSKRKKKAKTRKHSREGPDKKTNKEWWKIIYLAITDYQKNTNIIRKSNISNLTSEKKYKSRGQRGCLFWTNSQSCKS</sequence>
<organism evidence="1 2">
    <name type="scientific">Salvia divinorum</name>
    <name type="common">Maria pastora</name>
    <name type="synonym">Diviner's sage</name>
    <dbReference type="NCBI Taxonomy" id="28513"/>
    <lineage>
        <taxon>Eukaryota</taxon>
        <taxon>Viridiplantae</taxon>
        <taxon>Streptophyta</taxon>
        <taxon>Embryophyta</taxon>
        <taxon>Tracheophyta</taxon>
        <taxon>Spermatophyta</taxon>
        <taxon>Magnoliopsida</taxon>
        <taxon>eudicotyledons</taxon>
        <taxon>Gunneridae</taxon>
        <taxon>Pentapetalae</taxon>
        <taxon>asterids</taxon>
        <taxon>lamiids</taxon>
        <taxon>Lamiales</taxon>
        <taxon>Lamiaceae</taxon>
        <taxon>Nepetoideae</taxon>
        <taxon>Mentheae</taxon>
        <taxon>Salviinae</taxon>
        <taxon>Salvia</taxon>
        <taxon>Salvia subgen. Calosphace</taxon>
    </lineage>
</organism>
<proteinExistence type="predicted"/>
<gene>
    <name evidence="1" type="ORF">AAHA92_12515</name>
</gene>
<reference evidence="1 2" key="1">
    <citation type="submission" date="2024-06" db="EMBL/GenBank/DDBJ databases">
        <title>A chromosome level genome sequence of Diviner's sage (Salvia divinorum).</title>
        <authorList>
            <person name="Ford S.A."/>
            <person name="Ro D.-K."/>
            <person name="Ness R.W."/>
            <person name="Phillips M.A."/>
        </authorList>
    </citation>
    <scope>NUCLEOTIDE SEQUENCE [LARGE SCALE GENOMIC DNA]</scope>
    <source>
        <strain evidence="1">SAF-2024a</strain>
        <tissue evidence="1">Leaf</tissue>
    </source>
</reference>
<name>A0ABD1HN45_SALDI</name>